<gene>
    <name evidence="1" type="ORF">QYF61_011460</name>
</gene>
<keyword evidence="2" id="KW-1185">Reference proteome</keyword>
<organism evidence="1 2">
    <name type="scientific">Mycteria americana</name>
    <name type="common">Wood stork</name>
    <dbReference type="NCBI Taxonomy" id="33587"/>
    <lineage>
        <taxon>Eukaryota</taxon>
        <taxon>Metazoa</taxon>
        <taxon>Chordata</taxon>
        <taxon>Craniata</taxon>
        <taxon>Vertebrata</taxon>
        <taxon>Euteleostomi</taxon>
        <taxon>Archelosauria</taxon>
        <taxon>Archosauria</taxon>
        <taxon>Dinosauria</taxon>
        <taxon>Saurischia</taxon>
        <taxon>Theropoda</taxon>
        <taxon>Coelurosauria</taxon>
        <taxon>Aves</taxon>
        <taxon>Neognathae</taxon>
        <taxon>Neoaves</taxon>
        <taxon>Aequornithes</taxon>
        <taxon>Ciconiiformes</taxon>
        <taxon>Ciconiidae</taxon>
        <taxon>Mycteria</taxon>
    </lineage>
</organism>
<evidence type="ECO:0000313" key="2">
    <source>
        <dbReference type="Proteomes" id="UP001333110"/>
    </source>
</evidence>
<dbReference type="EMBL" id="JAUNZN010000001">
    <property type="protein sequence ID" value="KAK4830518.1"/>
    <property type="molecule type" value="Genomic_DNA"/>
</dbReference>
<dbReference type="AlphaFoldDB" id="A0AAN7NN90"/>
<evidence type="ECO:0000313" key="1">
    <source>
        <dbReference type="EMBL" id="KAK4830518.1"/>
    </source>
</evidence>
<reference evidence="1 2" key="1">
    <citation type="journal article" date="2023" name="J. Hered.">
        <title>Chromosome-level genome of the wood stork (Mycteria americana) provides insight into avian chromosome evolution.</title>
        <authorList>
            <person name="Flamio R. Jr."/>
            <person name="Ramstad K.M."/>
        </authorList>
    </citation>
    <scope>NUCLEOTIDE SEQUENCE [LARGE SCALE GENOMIC DNA]</scope>
    <source>
        <strain evidence="1">JAX WOST 10</strain>
    </source>
</reference>
<accession>A0AAN7NN90</accession>
<sequence length="104" mass="11987">MSFGLWLDDSDAFLTIDWHRRNFLLLLDGSPRQLCCCLEEKCLGHLLFSKKRVPEEMVLSAAFCMASLLSLSQHPTQELAAHAQALHEFKELQEWPTRLLISRC</sequence>
<comment type="caution">
    <text evidence="1">The sequence shown here is derived from an EMBL/GenBank/DDBJ whole genome shotgun (WGS) entry which is preliminary data.</text>
</comment>
<name>A0AAN7NN90_MYCAM</name>
<proteinExistence type="predicted"/>
<protein>
    <submittedName>
        <fullName evidence="1">Uncharacterized protein</fullName>
    </submittedName>
</protein>
<dbReference type="Proteomes" id="UP001333110">
    <property type="component" value="Unassembled WGS sequence"/>
</dbReference>